<feature type="region of interest" description="Disordered" evidence="1">
    <location>
        <begin position="416"/>
        <end position="449"/>
    </location>
</feature>
<keyword evidence="3" id="KW-1185">Reference proteome</keyword>
<dbReference type="Proteomes" id="UP000799757">
    <property type="component" value="Unassembled WGS sequence"/>
</dbReference>
<evidence type="ECO:0000256" key="1">
    <source>
        <dbReference type="SAM" id="MobiDB-lite"/>
    </source>
</evidence>
<evidence type="ECO:0000313" key="3">
    <source>
        <dbReference type="Proteomes" id="UP000799757"/>
    </source>
</evidence>
<gene>
    <name evidence="2" type="ORF">K505DRAFT_367622</name>
</gene>
<name>A0A6A6WT89_9PLEO</name>
<sequence length="449" mass="50081">MVELHSSLALRTNLPQMESHSGLGCSNISKQSSLFTLVQSTLTALSHEVDKDHIGIDPAEKWLLSGRLDEAAQRIADAIKPKVASFLLSGKDFTVANILNTGDGYNDRHQGVYANLVTNENDALYASIYIGSAAGPYKQPLKDRRRDRGLHQRILSHNQQSVRQRSLKKHERLLQNPGIHSNWLVIVSFQQNVPKALVHLAHAVVTVMFRASENPHYLACRLDRLPICHQFWGLNELSSLGHHGLADYNRIRHGQSIEEATLVHERNVTAGQRHAHSGRQDHYNRLIGGSPIRVNVLVINGVVQRFFITPLTKADGCHIDVTIPRGVGLTYGLQVSRTVTVQFDLQLGRDHSQPYAVKAPSCSFSRQLGILISGEYTYGPQMGKKFEHWIQSNRHEAISKPEKLVRKIYAGVETEGSLRTGTNPKGQQPTKLDGWLEDGTTSELERANI</sequence>
<dbReference type="EMBL" id="MU002357">
    <property type="protein sequence ID" value="KAF2787134.1"/>
    <property type="molecule type" value="Genomic_DNA"/>
</dbReference>
<evidence type="ECO:0000313" key="2">
    <source>
        <dbReference type="EMBL" id="KAF2787134.1"/>
    </source>
</evidence>
<reference evidence="2" key="1">
    <citation type="journal article" date="2020" name="Stud. Mycol.">
        <title>101 Dothideomycetes genomes: a test case for predicting lifestyles and emergence of pathogens.</title>
        <authorList>
            <person name="Haridas S."/>
            <person name="Albert R."/>
            <person name="Binder M."/>
            <person name="Bloem J."/>
            <person name="Labutti K."/>
            <person name="Salamov A."/>
            <person name="Andreopoulos B."/>
            <person name="Baker S."/>
            <person name="Barry K."/>
            <person name="Bills G."/>
            <person name="Bluhm B."/>
            <person name="Cannon C."/>
            <person name="Castanera R."/>
            <person name="Culley D."/>
            <person name="Daum C."/>
            <person name="Ezra D."/>
            <person name="Gonzalez J."/>
            <person name="Henrissat B."/>
            <person name="Kuo A."/>
            <person name="Liang C."/>
            <person name="Lipzen A."/>
            <person name="Lutzoni F."/>
            <person name="Magnuson J."/>
            <person name="Mondo S."/>
            <person name="Nolan M."/>
            <person name="Ohm R."/>
            <person name="Pangilinan J."/>
            <person name="Park H.-J."/>
            <person name="Ramirez L."/>
            <person name="Alfaro M."/>
            <person name="Sun H."/>
            <person name="Tritt A."/>
            <person name="Yoshinaga Y."/>
            <person name="Zwiers L.-H."/>
            <person name="Turgeon B."/>
            <person name="Goodwin S."/>
            <person name="Spatafora J."/>
            <person name="Crous P."/>
            <person name="Grigoriev I."/>
        </authorList>
    </citation>
    <scope>NUCLEOTIDE SEQUENCE</scope>
    <source>
        <strain evidence="2">CBS 109.77</strain>
    </source>
</reference>
<organism evidence="2 3">
    <name type="scientific">Melanomma pulvis-pyrius CBS 109.77</name>
    <dbReference type="NCBI Taxonomy" id="1314802"/>
    <lineage>
        <taxon>Eukaryota</taxon>
        <taxon>Fungi</taxon>
        <taxon>Dikarya</taxon>
        <taxon>Ascomycota</taxon>
        <taxon>Pezizomycotina</taxon>
        <taxon>Dothideomycetes</taxon>
        <taxon>Pleosporomycetidae</taxon>
        <taxon>Pleosporales</taxon>
        <taxon>Melanommataceae</taxon>
        <taxon>Melanomma</taxon>
    </lineage>
</organism>
<dbReference type="OrthoDB" id="5392285at2759"/>
<proteinExistence type="predicted"/>
<protein>
    <submittedName>
        <fullName evidence="2">Uncharacterized protein</fullName>
    </submittedName>
</protein>
<accession>A0A6A6WT89</accession>
<dbReference type="AlphaFoldDB" id="A0A6A6WT89"/>
<feature type="compositionally biased region" description="Polar residues" evidence="1">
    <location>
        <begin position="417"/>
        <end position="430"/>
    </location>
</feature>